<comment type="caution">
    <text evidence="1">The sequence shown here is derived from an EMBL/GenBank/DDBJ whole genome shotgun (WGS) entry which is preliminary data.</text>
</comment>
<keyword evidence="2" id="KW-1185">Reference proteome</keyword>
<dbReference type="Gene3D" id="1.25.40.20">
    <property type="entry name" value="Ankyrin repeat-containing domain"/>
    <property type="match status" value="1"/>
</dbReference>
<protein>
    <recommendedName>
        <fullName evidence="3">Ankyrin repeat domain-containing protein</fullName>
    </recommendedName>
</protein>
<dbReference type="SUPFAM" id="SSF48403">
    <property type="entry name" value="Ankyrin repeat"/>
    <property type="match status" value="1"/>
</dbReference>
<dbReference type="InterPro" id="IPR036770">
    <property type="entry name" value="Ankyrin_rpt-contain_sf"/>
</dbReference>
<evidence type="ECO:0000313" key="1">
    <source>
        <dbReference type="EMBL" id="MBZ4184989.1"/>
    </source>
</evidence>
<accession>A0ABS7TAW3</accession>
<gene>
    <name evidence="1" type="ORF">K7B09_01450</name>
</gene>
<evidence type="ECO:0008006" key="3">
    <source>
        <dbReference type="Google" id="ProtNLM"/>
    </source>
</evidence>
<sequence length="213" mass="23756">MSTIQTQVTQQLVAAIKAQSLDGVRLALNAGANPNAYVGADSMLGLHSDATWRTTDHYSETWLGILRALLESGANPNQSLVSYRGEPEFMLHALSQFGVAPGIRLMLEFGAHPDLLQDSDTALDIQSFEQRFTEVCQLPDEYKGRVLPEYPLPITDECDEHKGPVYQRWLMPQHQRAHGVLRKAGALHAWELKSLSMKRYAYTPTPQAACSHR</sequence>
<dbReference type="Proteomes" id="UP001430290">
    <property type="component" value="Unassembled WGS sequence"/>
</dbReference>
<evidence type="ECO:0000313" key="2">
    <source>
        <dbReference type="Proteomes" id="UP001430290"/>
    </source>
</evidence>
<name>A0ABS7TAW3_9GAMM</name>
<reference evidence="1" key="1">
    <citation type="submission" date="2021-09" db="EMBL/GenBank/DDBJ databases">
        <authorList>
            <person name="Wu T."/>
            <person name="Guo S.Z."/>
        </authorList>
    </citation>
    <scope>NUCLEOTIDE SEQUENCE</scope>
    <source>
        <strain evidence="1">RSS-23</strain>
    </source>
</reference>
<dbReference type="EMBL" id="JAIQDJ010000001">
    <property type="protein sequence ID" value="MBZ4184989.1"/>
    <property type="molecule type" value="Genomic_DNA"/>
</dbReference>
<dbReference type="RefSeq" id="WP_223625999.1">
    <property type="nucleotide sequence ID" value="NZ_JAIQDJ010000001.1"/>
</dbReference>
<proteinExistence type="predicted"/>
<organism evidence="1 2">
    <name type="scientific">Thermomonas beijingensis</name>
    <dbReference type="NCBI Taxonomy" id="2872701"/>
    <lineage>
        <taxon>Bacteria</taxon>
        <taxon>Pseudomonadati</taxon>
        <taxon>Pseudomonadota</taxon>
        <taxon>Gammaproteobacteria</taxon>
        <taxon>Lysobacterales</taxon>
        <taxon>Lysobacteraceae</taxon>
        <taxon>Thermomonas</taxon>
    </lineage>
</organism>